<evidence type="ECO:0000256" key="10">
    <source>
        <dbReference type="ARBA" id="ARBA00029606"/>
    </source>
</evidence>
<keyword evidence="12" id="KW-1185">Reference proteome</keyword>
<accession>A7RSE4</accession>
<evidence type="ECO:0000256" key="6">
    <source>
        <dbReference type="ARBA" id="ARBA00023163"/>
    </source>
</evidence>
<dbReference type="HOGENOM" id="CLU_041861_1_0_1"/>
<dbReference type="EMBL" id="DS469534">
    <property type="protein sequence ID" value="EDO45621.1"/>
    <property type="molecule type" value="Genomic_DNA"/>
</dbReference>
<keyword evidence="4" id="KW-0805">Transcription regulation</keyword>
<dbReference type="STRING" id="45351.A7RSE4"/>
<evidence type="ECO:0000256" key="1">
    <source>
        <dbReference type="ARBA" id="ARBA00004123"/>
    </source>
</evidence>
<proteinExistence type="inferred from homology"/>
<evidence type="ECO:0000313" key="12">
    <source>
        <dbReference type="Proteomes" id="UP000001593"/>
    </source>
</evidence>
<feature type="non-terminal residue" evidence="11">
    <location>
        <position position="197"/>
    </location>
</feature>
<gene>
    <name evidence="11" type="ORF">NEMVEDRAFT_v1g91986</name>
</gene>
<evidence type="ECO:0000256" key="4">
    <source>
        <dbReference type="ARBA" id="ARBA00023015"/>
    </source>
</evidence>
<dbReference type="InterPro" id="IPR022042">
    <property type="entry name" value="snRNA-activating_su3"/>
</dbReference>
<comment type="subcellular location">
    <subcellularLocation>
        <location evidence="1">Nucleus</location>
    </subcellularLocation>
</comment>
<dbReference type="AlphaFoldDB" id="A7RSE4"/>
<comment type="function">
    <text evidence="8">Part of the SNAPc complex required for the transcription of both RNA polymerase II and III small-nuclear RNA genes. Binds to the proximal sequence element (PSE), a non-TATA-box basal promoter element common to these 2 types of genes. Recruits TBP and BRF2 to the U6 snRNA TATA box.</text>
</comment>
<evidence type="ECO:0000256" key="3">
    <source>
        <dbReference type="ARBA" id="ARBA00013634"/>
    </source>
</evidence>
<keyword evidence="7" id="KW-0539">Nucleus</keyword>
<evidence type="ECO:0000256" key="8">
    <source>
        <dbReference type="ARBA" id="ARBA00025193"/>
    </source>
</evidence>
<dbReference type="eggNOG" id="KOG2664">
    <property type="taxonomic scope" value="Eukaryota"/>
</dbReference>
<dbReference type="PANTHER" id="PTHR13421">
    <property type="entry name" value="SNRNA-ACTIVATING PROTEIN COMPLEX SUBUNIT 3"/>
    <property type="match status" value="1"/>
</dbReference>
<dbReference type="PhylomeDB" id="A7RSE4"/>
<dbReference type="InParanoid" id="A7RSE4"/>
<dbReference type="GO" id="GO:0003677">
    <property type="term" value="F:DNA binding"/>
    <property type="evidence" value="ECO:0007669"/>
    <property type="project" value="UniProtKB-KW"/>
</dbReference>
<evidence type="ECO:0000256" key="7">
    <source>
        <dbReference type="ARBA" id="ARBA00023242"/>
    </source>
</evidence>
<evidence type="ECO:0000256" key="9">
    <source>
        <dbReference type="ARBA" id="ARBA00025958"/>
    </source>
</evidence>
<protein>
    <recommendedName>
        <fullName evidence="3">snRNA-activating protein complex subunit 3</fullName>
    </recommendedName>
    <alternativeName>
        <fullName evidence="10">Small nuclear RNA-activating complex polypeptide 3</fullName>
    </alternativeName>
</protein>
<reference evidence="11 12" key="1">
    <citation type="journal article" date="2007" name="Science">
        <title>Sea anemone genome reveals ancestral eumetazoan gene repertoire and genomic organization.</title>
        <authorList>
            <person name="Putnam N.H."/>
            <person name="Srivastava M."/>
            <person name="Hellsten U."/>
            <person name="Dirks B."/>
            <person name="Chapman J."/>
            <person name="Salamov A."/>
            <person name="Terry A."/>
            <person name="Shapiro H."/>
            <person name="Lindquist E."/>
            <person name="Kapitonov V.V."/>
            <person name="Jurka J."/>
            <person name="Genikhovich G."/>
            <person name="Grigoriev I.V."/>
            <person name="Lucas S.M."/>
            <person name="Steele R.E."/>
            <person name="Finnerty J.R."/>
            <person name="Technau U."/>
            <person name="Martindale M.Q."/>
            <person name="Rokhsar D.S."/>
        </authorList>
    </citation>
    <scope>NUCLEOTIDE SEQUENCE [LARGE SCALE GENOMIC DNA]</scope>
    <source>
        <strain evidence="12">CH2 X CH6</strain>
    </source>
</reference>
<organism evidence="11 12">
    <name type="scientific">Nematostella vectensis</name>
    <name type="common">Starlet sea anemone</name>
    <dbReference type="NCBI Taxonomy" id="45351"/>
    <lineage>
        <taxon>Eukaryota</taxon>
        <taxon>Metazoa</taxon>
        <taxon>Cnidaria</taxon>
        <taxon>Anthozoa</taxon>
        <taxon>Hexacorallia</taxon>
        <taxon>Actiniaria</taxon>
        <taxon>Edwardsiidae</taxon>
        <taxon>Nematostella</taxon>
    </lineage>
</organism>
<name>A7RSE4_NEMVE</name>
<dbReference type="Pfam" id="PF12251">
    <property type="entry name" value="SNAPC3"/>
    <property type="match status" value="1"/>
</dbReference>
<comment type="subunit">
    <text evidence="9">Part of the SNAPc complex composed of 5 subunits: SNAPC1, SNAPC2, SNAPC3, SNAPC4 and SNAPC5. SNAPC3 interacts with SNAPC1.</text>
</comment>
<keyword evidence="5" id="KW-0238">DNA-binding</keyword>
<evidence type="ECO:0000313" key="11">
    <source>
        <dbReference type="EMBL" id="EDO45621.1"/>
    </source>
</evidence>
<evidence type="ECO:0000256" key="5">
    <source>
        <dbReference type="ARBA" id="ARBA00023125"/>
    </source>
</evidence>
<keyword evidence="6" id="KW-0804">Transcription</keyword>
<comment type="similarity">
    <text evidence="2">Belongs to the SNAPC3/SRD2 family.</text>
</comment>
<dbReference type="GO" id="GO:0005634">
    <property type="term" value="C:nucleus"/>
    <property type="evidence" value="ECO:0007669"/>
    <property type="project" value="UniProtKB-SubCell"/>
</dbReference>
<sequence length="197" mass="22988">LTTLRDKIYCNSDHIVPGDHSENPDLSCHATARDICKSGFFFIEEVFYNDMRDPSCKDYSALIKDWSKENGVGIFTSQKMETKRFDELVVRLGYPYVYCHQGDCEHLIIFTDLRLLDADDPSNALEYPVQVFRHRGRRSRCKVCEVYTAKWITKNDILASEDPCFFCDQCFKALHYTPEGEKICDFEAYPHMGYSNW</sequence>
<evidence type="ECO:0000256" key="2">
    <source>
        <dbReference type="ARBA" id="ARBA00010410"/>
    </source>
</evidence>
<dbReference type="PANTHER" id="PTHR13421:SF16">
    <property type="entry name" value="SNRNA-ACTIVATING PROTEIN COMPLEX SUBUNIT 3"/>
    <property type="match status" value="1"/>
</dbReference>
<dbReference type="OMA" id="CEACFKL"/>
<dbReference type="Proteomes" id="UP000001593">
    <property type="component" value="Unassembled WGS sequence"/>
</dbReference>